<reference evidence="6 7" key="1">
    <citation type="submission" date="2016-10" db="EMBL/GenBank/DDBJ databases">
        <authorList>
            <person name="de Groot N.N."/>
        </authorList>
    </citation>
    <scope>NUCLEOTIDE SEQUENCE [LARGE SCALE GENOMIC DNA]</scope>
    <source>
        <strain evidence="6 7">DSM 21799</strain>
    </source>
</reference>
<comment type="similarity">
    <text evidence="1">Belongs to the bacterial solute-binding protein 1 family.</text>
</comment>
<feature type="domain" description="Death" evidence="5">
    <location>
        <begin position="123"/>
        <end position="185"/>
    </location>
</feature>
<dbReference type="EMBL" id="FNRY01000001">
    <property type="protein sequence ID" value="SEB59890.1"/>
    <property type="molecule type" value="Genomic_DNA"/>
</dbReference>
<feature type="signal peptide" evidence="4">
    <location>
        <begin position="1"/>
        <end position="24"/>
    </location>
</feature>
<evidence type="ECO:0000256" key="1">
    <source>
        <dbReference type="ARBA" id="ARBA00008520"/>
    </source>
</evidence>
<dbReference type="RefSeq" id="WP_091181438.1">
    <property type="nucleotide sequence ID" value="NZ_FNRY01000001.1"/>
</dbReference>
<dbReference type="Pfam" id="PF13416">
    <property type="entry name" value="SBP_bac_8"/>
    <property type="match status" value="1"/>
</dbReference>
<evidence type="ECO:0000313" key="6">
    <source>
        <dbReference type="EMBL" id="SEB59890.1"/>
    </source>
</evidence>
<dbReference type="PANTHER" id="PTHR30061">
    <property type="entry name" value="MALTOSE-BINDING PERIPLASMIC PROTEIN"/>
    <property type="match status" value="1"/>
</dbReference>
<dbReference type="GO" id="GO:1901982">
    <property type="term" value="F:maltose binding"/>
    <property type="evidence" value="ECO:0007669"/>
    <property type="project" value="TreeGrafter"/>
</dbReference>
<dbReference type="Proteomes" id="UP000199183">
    <property type="component" value="Unassembled WGS sequence"/>
</dbReference>
<dbReference type="Gene3D" id="3.40.190.10">
    <property type="entry name" value="Periplasmic binding protein-like II"/>
    <property type="match status" value="1"/>
</dbReference>
<dbReference type="SUPFAM" id="SSF53850">
    <property type="entry name" value="Periplasmic binding protein-like II"/>
    <property type="match status" value="1"/>
</dbReference>
<dbReference type="OrthoDB" id="9780991at2"/>
<dbReference type="PROSITE" id="PS51257">
    <property type="entry name" value="PROKAR_LIPOPROTEIN"/>
    <property type="match status" value="1"/>
</dbReference>
<evidence type="ECO:0000313" key="7">
    <source>
        <dbReference type="Proteomes" id="UP000199183"/>
    </source>
</evidence>
<dbReference type="STRING" id="640635.SAMN04489806_1237"/>
<dbReference type="InterPro" id="IPR006059">
    <property type="entry name" value="SBP"/>
</dbReference>
<dbReference type="GO" id="GO:0055052">
    <property type="term" value="C:ATP-binding cassette (ABC) transporter complex, substrate-binding subunit-containing"/>
    <property type="evidence" value="ECO:0007669"/>
    <property type="project" value="TreeGrafter"/>
</dbReference>
<dbReference type="AlphaFoldDB" id="A0A1H4KN00"/>
<dbReference type="PROSITE" id="PS50017">
    <property type="entry name" value="DEATH_DOMAIN"/>
    <property type="match status" value="1"/>
</dbReference>
<evidence type="ECO:0000259" key="5">
    <source>
        <dbReference type="PROSITE" id="PS50017"/>
    </source>
</evidence>
<keyword evidence="3 4" id="KW-0732">Signal</keyword>
<sequence length="420" mass="44485">MTVKLRGRRAVWAGGALLATGALLLTGCTPTSGGSASSDDKTVTVWHYFSDKNQVKVMTDYKDLFEKNNDGVTVENVFVPYDQMNSKLISAVGSKTGPDVVVFNGADASTLALGGALAPMTKQWESFADKDQFPDSVIHKLEGETYAAQGYVNLLGLWYNKDILDKVGVQPPTTMDELNSALTKVTEAGYDGITLSGLPQSQGEWQAYPWLSAHGFSYDDPQAAPLEAAFAEIQDWTASGALSREAVTWDQTVPFQTWAAGNVAFAENGNWQIGTAQSDADFNYGVVPLPVGDSGKVYLGGEGEAIGAFSDNPDLAWDYLEQTYFSAEGQKIALDDVGSIPSRTDAAGDASVTDDPLLSAFAKSLAANGANYPAPAVPAESVADQQIAVGQVWSAVIGGQMTPKDAAAKVISDLKPLLKK</sequence>
<proteinExistence type="inferred from homology"/>
<dbReference type="PANTHER" id="PTHR30061:SF50">
    <property type="entry name" value="MALTOSE_MALTODEXTRIN-BINDING PERIPLASMIC PROTEIN"/>
    <property type="match status" value="1"/>
</dbReference>
<dbReference type="GO" id="GO:0015768">
    <property type="term" value="P:maltose transport"/>
    <property type="evidence" value="ECO:0007669"/>
    <property type="project" value="TreeGrafter"/>
</dbReference>
<dbReference type="InterPro" id="IPR000488">
    <property type="entry name" value="Death_dom"/>
</dbReference>
<evidence type="ECO:0000256" key="2">
    <source>
        <dbReference type="ARBA" id="ARBA00022448"/>
    </source>
</evidence>
<protein>
    <submittedName>
        <fullName evidence="6">Carbohydrate ABC transporter substrate-binding protein, CUT1 family</fullName>
    </submittedName>
</protein>
<dbReference type="GO" id="GO:0042956">
    <property type="term" value="P:maltodextrin transmembrane transport"/>
    <property type="evidence" value="ECO:0007669"/>
    <property type="project" value="TreeGrafter"/>
</dbReference>
<accession>A0A1H4KN00</accession>
<evidence type="ECO:0000256" key="3">
    <source>
        <dbReference type="ARBA" id="ARBA00022729"/>
    </source>
</evidence>
<gene>
    <name evidence="6" type="ORF">SAMN04489806_1237</name>
</gene>
<feature type="chain" id="PRO_5039584190" evidence="4">
    <location>
        <begin position="25"/>
        <end position="420"/>
    </location>
</feature>
<organism evidence="6 7">
    <name type="scientific">Paramicrobacterium humi</name>
    <dbReference type="NCBI Taxonomy" id="640635"/>
    <lineage>
        <taxon>Bacteria</taxon>
        <taxon>Bacillati</taxon>
        <taxon>Actinomycetota</taxon>
        <taxon>Actinomycetes</taxon>
        <taxon>Micrococcales</taxon>
        <taxon>Microbacteriaceae</taxon>
        <taxon>Paramicrobacterium</taxon>
    </lineage>
</organism>
<dbReference type="GO" id="GO:0007165">
    <property type="term" value="P:signal transduction"/>
    <property type="evidence" value="ECO:0007669"/>
    <property type="project" value="InterPro"/>
</dbReference>
<name>A0A1H4KN00_9MICO</name>
<keyword evidence="7" id="KW-1185">Reference proteome</keyword>
<evidence type="ECO:0000256" key="4">
    <source>
        <dbReference type="SAM" id="SignalP"/>
    </source>
</evidence>
<keyword evidence="2" id="KW-0813">Transport</keyword>